<keyword evidence="2" id="KW-1185">Reference proteome</keyword>
<proteinExistence type="predicted"/>
<dbReference type="EMBL" id="LGRX02018495">
    <property type="protein sequence ID" value="KAK3259738.1"/>
    <property type="molecule type" value="Genomic_DNA"/>
</dbReference>
<gene>
    <name evidence="1" type="ORF">CYMTET_31277</name>
</gene>
<evidence type="ECO:0000313" key="2">
    <source>
        <dbReference type="Proteomes" id="UP001190700"/>
    </source>
</evidence>
<reference evidence="1 2" key="1">
    <citation type="journal article" date="2015" name="Genome Biol. Evol.">
        <title>Comparative Genomics of a Bacterivorous Green Alga Reveals Evolutionary Causalities and Consequences of Phago-Mixotrophic Mode of Nutrition.</title>
        <authorList>
            <person name="Burns J.A."/>
            <person name="Paasch A."/>
            <person name="Narechania A."/>
            <person name="Kim E."/>
        </authorList>
    </citation>
    <scope>NUCLEOTIDE SEQUENCE [LARGE SCALE GENOMIC DNA]</scope>
    <source>
        <strain evidence="1 2">PLY_AMNH</strain>
    </source>
</reference>
<evidence type="ECO:0000313" key="1">
    <source>
        <dbReference type="EMBL" id="KAK3259738.1"/>
    </source>
</evidence>
<comment type="caution">
    <text evidence="1">The sequence shown here is derived from an EMBL/GenBank/DDBJ whole genome shotgun (WGS) entry which is preliminary data.</text>
</comment>
<sequence length="215" mass="22882">MFLGPIRLHFLPEIAAPPAAWLAASVAEANSRWNTHVYAMQSGWKEAVQLIRDESISSGLSSEEDRLEVVFPTCASQPLTVPFSCDSYMAAFCRLYTNRVHRSYASTSPRNSLCSAPALHHMMCDDAVLTQCGSFSLATCFQTSDTSSYQDTVQWLKESVAECSSGNASSDVCAAPRASCADLLPVRAPSALANAPASVAVSGLTAGASSSFRAQ</sequence>
<dbReference type="AlphaFoldDB" id="A0AAE0FHS0"/>
<organism evidence="1 2">
    <name type="scientific">Cymbomonas tetramitiformis</name>
    <dbReference type="NCBI Taxonomy" id="36881"/>
    <lineage>
        <taxon>Eukaryota</taxon>
        <taxon>Viridiplantae</taxon>
        <taxon>Chlorophyta</taxon>
        <taxon>Pyramimonadophyceae</taxon>
        <taxon>Pyramimonadales</taxon>
        <taxon>Pyramimonadaceae</taxon>
        <taxon>Cymbomonas</taxon>
    </lineage>
</organism>
<dbReference type="Proteomes" id="UP001190700">
    <property type="component" value="Unassembled WGS sequence"/>
</dbReference>
<accession>A0AAE0FHS0</accession>
<protein>
    <submittedName>
        <fullName evidence="1">Uncharacterized protein</fullName>
    </submittedName>
</protein>
<name>A0AAE0FHS0_9CHLO</name>